<organism evidence="2 3">
    <name type="scientific">Granulicella arctica</name>
    <dbReference type="NCBI Taxonomy" id="940613"/>
    <lineage>
        <taxon>Bacteria</taxon>
        <taxon>Pseudomonadati</taxon>
        <taxon>Acidobacteriota</taxon>
        <taxon>Terriglobia</taxon>
        <taxon>Terriglobales</taxon>
        <taxon>Acidobacteriaceae</taxon>
        <taxon>Granulicella</taxon>
    </lineage>
</organism>
<dbReference type="Proteomes" id="UP000589520">
    <property type="component" value="Unassembled WGS sequence"/>
</dbReference>
<gene>
    <name evidence="2" type="ORF">HDF17_002038</name>
</gene>
<proteinExistence type="predicted"/>
<evidence type="ECO:0000256" key="1">
    <source>
        <dbReference type="SAM" id="MobiDB-lite"/>
    </source>
</evidence>
<accession>A0A7Y9PGZ4</accession>
<evidence type="ECO:0000313" key="3">
    <source>
        <dbReference type="Proteomes" id="UP000589520"/>
    </source>
</evidence>
<comment type="caution">
    <text evidence="2">The sequence shown here is derived from an EMBL/GenBank/DDBJ whole genome shotgun (WGS) entry which is preliminary data.</text>
</comment>
<dbReference type="EMBL" id="JACCCW010000002">
    <property type="protein sequence ID" value="NYF79718.1"/>
    <property type="molecule type" value="Genomic_DNA"/>
</dbReference>
<keyword evidence="2" id="KW-0804">Transcription</keyword>
<protein>
    <submittedName>
        <fullName evidence="2">DNA-directed RNA polymerase specialized sigma24 family protein</fullName>
    </submittedName>
</protein>
<name>A0A7Y9PGZ4_9BACT</name>
<reference evidence="2 3" key="1">
    <citation type="submission" date="2020-07" db="EMBL/GenBank/DDBJ databases">
        <title>Genomic Encyclopedia of Type Strains, Phase IV (KMG-V): Genome sequencing to study the core and pangenomes of soil and plant-associated prokaryotes.</title>
        <authorList>
            <person name="Whitman W."/>
        </authorList>
    </citation>
    <scope>NUCLEOTIDE SEQUENCE [LARGE SCALE GENOMIC DNA]</scope>
    <source>
        <strain evidence="2 3">X4EP2</strain>
    </source>
</reference>
<dbReference type="AlphaFoldDB" id="A0A7Y9PGZ4"/>
<sequence>MAREIKQEEPVQQLADSVDLLVRLKIDSLKGDRSQTQMIHLLAGFGLEASEIARLLSLPGTTVAPEVSKLRKPSKPKQRNVTSRRKTRG</sequence>
<evidence type="ECO:0000313" key="2">
    <source>
        <dbReference type="EMBL" id="NYF79718.1"/>
    </source>
</evidence>
<keyword evidence="2" id="KW-0240">DNA-directed RNA polymerase</keyword>
<keyword evidence="3" id="KW-1185">Reference proteome</keyword>
<dbReference type="GO" id="GO:0000428">
    <property type="term" value="C:DNA-directed RNA polymerase complex"/>
    <property type="evidence" value="ECO:0007669"/>
    <property type="project" value="UniProtKB-KW"/>
</dbReference>
<feature type="compositionally biased region" description="Basic residues" evidence="1">
    <location>
        <begin position="70"/>
        <end position="89"/>
    </location>
</feature>
<feature type="region of interest" description="Disordered" evidence="1">
    <location>
        <begin position="66"/>
        <end position="89"/>
    </location>
</feature>